<dbReference type="PANTHER" id="PTHR14202:SF0">
    <property type="entry name" value="RNA-BINDING PROTEIN RO60"/>
    <property type="match status" value="1"/>
</dbReference>
<comment type="similarity">
    <text evidence="2">Belongs to the Ro 60 kDa family.</text>
</comment>
<name>A0A371Z4P1_9PROT</name>
<sequence length="518" mass="56204">MADRSMLASLREWFTPRANTRNVIGAPAYDPGARHKLAQLAMTGTFGDGYYQDAQAYIDALVEQAHAVSPDFLARTAIHARDRGHMKDTPALLLAILSMRDTALFVRAFPQVVTSGRMLRTFVRIMRSGQAGRRSLGSRPKAMVRDWLDGASDGQLLAASVGNDPSLADIIRMVHPRPGNAQREAFYAWLIDRPVDTSALPPIVQELLAFRSGVSEQVPAVPFQLLASLPLSPGQWGAVARMASWQTLRQGLNMLTRNGAFDDPAIVAHVAAVLRDPERFRAARAQPYQLLATLKALDPAVPPALTEALHDAMEHAVDNVPQFGGRVVICPDVSASMHAPVTGYRGSATSAVRCIDVAALVAVAVRRSNPAARILPFAMRVHDIDLGSDDTILTNACRLAKLGGGGTDCAAPLAWLNARREPVDVVVFVSDNASWGNAWVVEWGTGMMQEWIKLKARNPAARLICIDIQPYGTTQVAERPDVLNIGGFSDAVFDQMAEFTSGRMETAHWVGQIMARPL</sequence>
<keyword evidence="9" id="KW-1185">Reference proteome</keyword>
<dbReference type="InterPro" id="IPR037214">
    <property type="entry name" value="TROVE_dom_sf"/>
</dbReference>
<dbReference type="InterPro" id="IPR008858">
    <property type="entry name" value="TROVE_dom"/>
</dbReference>
<comment type="subcellular location">
    <subcellularLocation>
        <location evidence="1">Cytoplasm</location>
    </subcellularLocation>
</comment>
<dbReference type="PROSITE" id="PS50988">
    <property type="entry name" value="TROVE"/>
    <property type="match status" value="1"/>
</dbReference>
<feature type="domain" description="TROVE" evidence="7">
    <location>
        <begin position="20"/>
        <end position="325"/>
    </location>
</feature>
<protein>
    <submittedName>
        <fullName evidence="8">RNA-binding protein</fullName>
    </submittedName>
</protein>
<evidence type="ECO:0000313" key="9">
    <source>
        <dbReference type="Proteomes" id="UP000262371"/>
    </source>
</evidence>
<organism evidence="8 9">
    <name type="scientific">Komagataeibacter melaceti</name>
    <dbReference type="NCBI Taxonomy" id="2766577"/>
    <lineage>
        <taxon>Bacteria</taxon>
        <taxon>Pseudomonadati</taxon>
        <taxon>Pseudomonadota</taxon>
        <taxon>Alphaproteobacteria</taxon>
        <taxon>Acetobacterales</taxon>
        <taxon>Acetobacteraceae</taxon>
        <taxon>Komagataeibacter</taxon>
    </lineage>
</organism>
<evidence type="ECO:0000256" key="6">
    <source>
        <dbReference type="ARBA" id="ARBA00023274"/>
    </source>
</evidence>
<accession>A0A371Z4P1</accession>
<evidence type="ECO:0000259" key="7">
    <source>
        <dbReference type="PROSITE" id="PS50988"/>
    </source>
</evidence>
<keyword evidence="5" id="KW-0694">RNA-binding</keyword>
<dbReference type="EMBL" id="QUWV01000004">
    <property type="protein sequence ID" value="RFD21419.1"/>
    <property type="molecule type" value="Genomic_DNA"/>
</dbReference>
<keyword evidence="6" id="KW-0687">Ribonucleoprotein</keyword>
<dbReference type="GO" id="GO:1990904">
    <property type="term" value="C:ribonucleoprotein complex"/>
    <property type="evidence" value="ECO:0007669"/>
    <property type="project" value="UniProtKB-KW"/>
</dbReference>
<dbReference type="Proteomes" id="UP000262371">
    <property type="component" value="Unassembled WGS sequence"/>
</dbReference>
<dbReference type="SUPFAM" id="SSF53300">
    <property type="entry name" value="vWA-like"/>
    <property type="match status" value="1"/>
</dbReference>
<dbReference type="GO" id="GO:0046872">
    <property type="term" value="F:metal ion binding"/>
    <property type="evidence" value="ECO:0007669"/>
    <property type="project" value="UniProtKB-KW"/>
</dbReference>
<dbReference type="Gene3D" id="3.40.50.410">
    <property type="entry name" value="von Willebrand factor, type A domain"/>
    <property type="match status" value="1"/>
</dbReference>
<dbReference type="OrthoDB" id="208855at2"/>
<dbReference type="InterPro" id="IPR036465">
    <property type="entry name" value="vWFA_dom_sf"/>
</dbReference>
<keyword evidence="3" id="KW-0963">Cytoplasm</keyword>
<evidence type="ECO:0000256" key="2">
    <source>
        <dbReference type="ARBA" id="ARBA00007814"/>
    </source>
</evidence>
<gene>
    <name evidence="8" type="ORF">DY926_00840</name>
</gene>
<evidence type="ECO:0000256" key="4">
    <source>
        <dbReference type="ARBA" id="ARBA00022723"/>
    </source>
</evidence>
<evidence type="ECO:0000256" key="5">
    <source>
        <dbReference type="ARBA" id="ARBA00022884"/>
    </source>
</evidence>
<evidence type="ECO:0000313" key="8">
    <source>
        <dbReference type="EMBL" id="RFD21419.1"/>
    </source>
</evidence>
<comment type="caution">
    <text evidence="8">The sequence shown here is derived from an EMBL/GenBank/DDBJ whole genome shotgun (WGS) entry which is preliminary data.</text>
</comment>
<evidence type="ECO:0000256" key="1">
    <source>
        <dbReference type="ARBA" id="ARBA00004496"/>
    </source>
</evidence>
<dbReference type="GO" id="GO:0003723">
    <property type="term" value="F:RNA binding"/>
    <property type="evidence" value="ECO:0007669"/>
    <property type="project" value="UniProtKB-KW"/>
</dbReference>
<dbReference type="Pfam" id="PF25045">
    <property type="entry name" value="vWA_Ro60"/>
    <property type="match status" value="1"/>
</dbReference>
<dbReference type="SUPFAM" id="SSF140864">
    <property type="entry name" value="TROVE domain-like"/>
    <property type="match status" value="1"/>
</dbReference>
<dbReference type="AlphaFoldDB" id="A0A371Z4P1"/>
<dbReference type="GO" id="GO:0005737">
    <property type="term" value="C:cytoplasm"/>
    <property type="evidence" value="ECO:0007669"/>
    <property type="project" value="UniProtKB-SubCell"/>
</dbReference>
<proteinExistence type="inferred from homology"/>
<dbReference type="RefSeq" id="WP_116701643.1">
    <property type="nucleotide sequence ID" value="NZ_QUWV01000004.1"/>
</dbReference>
<dbReference type="InterPro" id="IPR056800">
    <property type="entry name" value="vWA_Ro60"/>
</dbReference>
<evidence type="ECO:0000256" key="3">
    <source>
        <dbReference type="ARBA" id="ARBA00022490"/>
    </source>
</evidence>
<dbReference type="InterPro" id="IPR040322">
    <property type="entry name" value="TROVE2"/>
</dbReference>
<keyword evidence="4" id="KW-0479">Metal-binding</keyword>
<dbReference type="PANTHER" id="PTHR14202">
    <property type="entry name" value="60 KDA RIBONUCLEOPROTEIN SSA/RO"/>
    <property type="match status" value="1"/>
</dbReference>
<reference evidence="8 9" key="1">
    <citation type="submission" date="2018-08" db="EMBL/GenBank/DDBJ databases">
        <title>Komagataeibacter sp. AV 382.</title>
        <authorList>
            <person name="Skraban J."/>
            <person name="Trcek J."/>
        </authorList>
    </citation>
    <scope>NUCLEOTIDE SEQUENCE [LARGE SCALE GENOMIC DNA]</scope>
    <source>
        <strain evidence="8 9">AV 382</strain>
    </source>
</reference>